<dbReference type="SUPFAM" id="SSF55469">
    <property type="entry name" value="FMN-dependent nitroreductase-like"/>
    <property type="match status" value="1"/>
</dbReference>
<dbReference type="InterPro" id="IPR029479">
    <property type="entry name" value="Nitroreductase"/>
</dbReference>
<dbReference type="EMBL" id="JPVP01000060">
    <property type="protein sequence ID" value="KGR82139.1"/>
    <property type="molecule type" value="Genomic_DNA"/>
</dbReference>
<reference evidence="5 6" key="1">
    <citation type="submission" date="2014-02" db="EMBL/GenBank/DDBJ databases">
        <title>Draft genome sequence of Lysinibacillus odysseyi NBRC 100172.</title>
        <authorList>
            <person name="Zhang F."/>
            <person name="Wang G."/>
            <person name="Zhang L."/>
        </authorList>
    </citation>
    <scope>NUCLEOTIDE SEQUENCE [LARGE SCALE GENOMIC DNA]</scope>
    <source>
        <strain evidence="5 6">NBRC 100172</strain>
    </source>
</reference>
<dbReference type="GO" id="GO:0016491">
    <property type="term" value="F:oxidoreductase activity"/>
    <property type="evidence" value="ECO:0007669"/>
    <property type="project" value="UniProtKB-KW"/>
</dbReference>
<dbReference type="PANTHER" id="PTHR43673">
    <property type="entry name" value="NAD(P)H NITROREDUCTASE YDGI-RELATED"/>
    <property type="match status" value="1"/>
</dbReference>
<proteinExistence type="inferred from homology"/>
<dbReference type="Gene3D" id="3.40.109.10">
    <property type="entry name" value="NADH Oxidase"/>
    <property type="match status" value="1"/>
</dbReference>
<evidence type="ECO:0000256" key="2">
    <source>
        <dbReference type="ARBA" id="ARBA00023002"/>
    </source>
</evidence>
<feature type="domain" description="Nitroreductase" evidence="4">
    <location>
        <begin position="80"/>
        <end position="152"/>
    </location>
</feature>
<sequence length="188" mass="21957">MKEFHTRRTEHDIDPIYLQRWSPRSYMDKEVPEDVLMRIFEAARWAPSANNRQPWRFIIARTSEDRDRFHTFINERNRLWCEKAPVLAMLISDTEFPVSPFDSGTAWGFLALQAAREGLITHAIGGFDKEKASEVLGIPGTFEPRIIIAIGYLGEKEALAEDFQQRELPSDRRPLEEMIMEGRYREAE</sequence>
<comment type="caution">
    <text evidence="5">The sequence shown here is derived from an EMBL/GenBank/DDBJ whole genome shotgun (WGS) entry which is preliminary data.</text>
</comment>
<keyword evidence="2" id="KW-0560">Oxidoreductase</keyword>
<accession>A0A0A3IBM6</accession>
<dbReference type="OrthoDB" id="9782629at2"/>
<organism evidence="5 6">
    <name type="scientific">Lysinibacillus odysseyi 34hs-1 = NBRC 100172</name>
    <dbReference type="NCBI Taxonomy" id="1220589"/>
    <lineage>
        <taxon>Bacteria</taxon>
        <taxon>Bacillati</taxon>
        <taxon>Bacillota</taxon>
        <taxon>Bacilli</taxon>
        <taxon>Bacillales</taxon>
        <taxon>Bacillaceae</taxon>
        <taxon>Lysinibacillus</taxon>
    </lineage>
</organism>
<comment type="similarity">
    <text evidence="1">Belongs to the nitroreductase family.</text>
</comment>
<gene>
    <name evidence="5" type="ORF">CD32_22905</name>
</gene>
<dbReference type="STRING" id="1220589.CD32_22905"/>
<dbReference type="Proteomes" id="UP000030437">
    <property type="component" value="Unassembled WGS sequence"/>
</dbReference>
<dbReference type="CDD" id="cd02138">
    <property type="entry name" value="TdsD-like"/>
    <property type="match status" value="1"/>
</dbReference>
<evidence type="ECO:0000256" key="1">
    <source>
        <dbReference type="ARBA" id="ARBA00007118"/>
    </source>
</evidence>
<keyword evidence="6" id="KW-1185">Reference proteome</keyword>
<name>A0A0A3IBM6_9BACI</name>
<dbReference type="InterPro" id="IPR000415">
    <property type="entry name" value="Nitroreductase-like"/>
</dbReference>
<evidence type="ECO:0000259" key="4">
    <source>
        <dbReference type="Pfam" id="PF00881"/>
    </source>
</evidence>
<evidence type="ECO:0000313" key="6">
    <source>
        <dbReference type="Proteomes" id="UP000030437"/>
    </source>
</evidence>
<dbReference type="eggNOG" id="COG0778">
    <property type="taxonomic scope" value="Bacteria"/>
</dbReference>
<evidence type="ECO:0000256" key="3">
    <source>
        <dbReference type="SAM" id="MobiDB-lite"/>
    </source>
</evidence>
<dbReference type="AlphaFoldDB" id="A0A0A3IBM6"/>
<feature type="region of interest" description="Disordered" evidence="3">
    <location>
        <begin position="164"/>
        <end position="188"/>
    </location>
</feature>
<protein>
    <submittedName>
        <fullName evidence="5">NADH dehydrogenase</fullName>
    </submittedName>
</protein>
<dbReference type="RefSeq" id="WP_036159356.1">
    <property type="nucleotide sequence ID" value="NZ_AVCX01000001.1"/>
</dbReference>
<feature type="domain" description="Nitroreductase" evidence="4">
    <location>
        <begin position="19"/>
        <end position="75"/>
    </location>
</feature>
<dbReference type="PANTHER" id="PTHR43673:SF10">
    <property type="entry name" value="NADH DEHYDROGENASE_NAD(P)H NITROREDUCTASE XCC3605-RELATED"/>
    <property type="match status" value="1"/>
</dbReference>
<dbReference type="Pfam" id="PF00881">
    <property type="entry name" value="Nitroreductase"/>
    <property type="match status" value="2"/>
</dbReference>
<evidence type="ECO:0000313" key="5">
    <source>
        <dbReference type="EMBL" id="KGR82139.1"/>
    </source>
</evidence>